<feature type="region of interest" description="Disordered" evidence="1">
    <location>
        <begin position="1"/>
        <end position="20"/>
    </location>
</feature>
<sequence length="119" mass="13746">MTVYSRPERPEPVLKGNPRRYHLFTNTPSYKMGNDKSFDVLPPLEREKYLPYHGQYETDKEDTTSSNILQWWSTGVETGIPTKAEKSLLESLAAWEEAKTVAKEAHKVSRSFQERVSRA</sequence>
<organism evidence="2 3">
    <name type="scientific">Teratosphaeria destructans</name>
    <dbReference type="NCBI Taxonomy" id="418781"/>
    <lineage>
        <taxon>Eukaryota</taxon>
        <taxon>Fungi</taxon>
        <taxon>Dikarya</taxon>
        <taxon>Ascomycota</taxon>
        <taxon>Pezizomycotina</taxon>
        <taxon>Dothideomycetes</taxon>
        <taxon>Dothideomycetidae</taxon>
        <taxon>Mycosphaerellales</taxon>
        <taxon>Teratosphaeriaceae</taxon>
        <taxon>Teratosphaeria</taxon>
    </lineage>
</organism>
<dbReference type="AlphaFoldDB" id="A0A9W7VY34"/>
<gene>
    <name evidence="2" type="ORF">Tdes44962_MAKER06233</name>
</gene>
<dbReference type="Proteomes" id="UP001138500">
    <property type="component" value="Unassembled WGS sequence"/>
</dbReference>
<accession>A0A9W7VY34</accession>
<evidence type="ECO:0000313" key="3">
    <source>
        <dbReference type="Proteomes" id="UP001138500"/>
    </source>
</evidence>
<protein>
    <submittedName>
        <fullName evidence="2">Uncharacterized protein</fullName>
    </submittedName>
</protein>
<proteinExistence type="predicted"/>
<name>A0A9W7VY34_9PEZI</name>
<keyword evidence="3" id="KW-1185">Reference proteome</keyword>
<evidence type="ECO:0000256" key="1">
    <source>
        <dbReference type="SAM" id="MobiDB-lite"/>
    </source>
</evidence>
<reference evidence="2 3" key="1">
    <citation type="journal article" date="2018" name="IMA Fungus">
        <title>IMA Genome-F 10: Nine draft genome sequences of Claviceps purpurea s.lat., including C. arundinis, C. humidiphila, and C. cf. spartinae, pseudomolecules for the pitch canker pathogen Fusarium circinatum, draft genome of Davidsoniella eucalypti, Grosmannia galeiformis, Quambalaria eucalypti, and Teratosphaeria destructans.</title>
        <authorList>
            <person name="Wingfield B.D."/>
            <person name="Liu M."/>
            <person name="Nguyen H.D."/>
            <person name="Lane F.A."/>
            <person name="Morgan S.W."/>
            <person name="De Vos L."/>
            <person name="Wilken P.M."/>
            <person name="Duong T.A."/>
            <person name="Aylward J."/>
            <person name="Coetzee M.P."/>
            <person name="Dadej K."/>
            <person name="De Beer Z.W."/>
            <person name="Findlay W."/>
            <person name="Havenga M."/>
            <person name="Kolarik M."/>
            <person name="Menzies J.G."/>
            <person name="Naidoo K."/>
            <person name="Pochopski O."/>
            <person name="Shoukouhi P."/>
            <person name="Santana Q.C."/>
            <person name="Seifert K.A."/>
            <person name="Soal N."/>
            <person name="Steenkamp E.T."/>
            <person name="Tatham C.T."/>
            <person name="van der Nest M.A."/>
            <person name="Wingfield M.J."/>
        </authorList>
    </citation>
    <scope>NUCLEOTIDE SEQUENCE [LARGE SCALE GENOMIC DNA]</scope>
    <source>
        <strain evidence="2">CMW44962</strain>
    </source>
</reference>
<dbReference type="EMBL" id="RIBY02002578">
    <property type="protein sequence ID" value="KAH9809205.1"/>
    <property type="molecule type" value="Genomic_DNA"/>
</dbReference>
<evidence type="ECO:0000313" key="2">
    <source>
        <dbReference type="EMBL" id="KAH9809205.1"/>
    </source>
</evidence>
<feature type="compositionally biased region" description="Basic and acidic residues" evidence="1">
    <location>
        <begin position="1"/>
        <end position="12"/>
    </location>
</feature>
<reference evidence="2 3" key="2">
    <citation type="journal article" date="2021" name="Curr. Genet.">
        <title>Genetic response to nitrogen starvation in the aggressive Eucalyptus foliar pathogen Teratosphaeria destructans.</title>
        <authorList>
            <person name="Havenga M."/>
            <person name="Wingfield B.D."/>
            <person name="Wingfield M.J."/>
            <person name="Dreyer L.L."/>
            <person name="Roets F."/>
            <person name="Aylward J."/>
        </authorList>
    </citation>
    <scope>NUCLEOTIDE SEQUENCE [LARGE SCALE GENOMIC DNA]</scope>
    <source>
        <strain evidence="2">CMW44962</strain>
    </source>
</reference>
<comment type="caution">
    <text evidence="2">The sequence shown here is derived from an EMBL/GenBank/DDBJ whole genome shotgun (WGS) entry which is preliminary data.</text>
</comment>